<gene>
    <name evidence="1" type="ORF">D5086_027181</name>
</gene>
<keyword evidence="2" id="KW-1185">Reference proteome</keyword>
<dbReference type="EMBL" id="RCHU02000014">
    <property type="protein sequence ID" value="KAL3573277.1"/>
    <property type="molecule type" value="Genomic_DNA"/>
</dbReference>
<evidence type="ECO:0000313" key="1">
    <source>
        <dbReference type="EMBL" id="KAL3573277.1"/>
    </source>
</evidence>
<protein>
    <submittedName>
        <fullName evidence="1">Uncharacterized protein</fullName>
    </submittedName>
</protein>
<sequence>MCECFLIWATDPSHEHESAGRILNVNNTALDLLKKSVGVGGIKENNHVYQPMLQGGSVSEEAIENGLFWKWQSNEFRDAEFGSLIVVPQSQLNSDRNAYVNFTLSQTRAENCCPCLLYWFFLFTREKAKAVGSQNSRNAHKTKRIYGIDFDDTLYQPVEDLIQQQAWQQLGHVCLLFIVQDFGFVIRPSSVSSIISGTSHFYSAFDCSPLKLSSWFGHRLLFAGERDSIQVQRSMACYFAQAAAMR</sequence>
<reference evidence="1 2" key="1">
    <citation type="journal article" date="2024" name="Plant Biotechnol. J.">
        <title>Genome and CRISPR/Cas9 system of a widespread forest tree (Populus alba) in the world.</title>
        <authorList>
            <person name="Liu Y.J."/>
            <person name="Jiang P.F."/>
            <person name="Han X.M."/>
            <person name="Li X.Y."/>
            <person name="Wang H.M."/>
            <person name="Wang Y.J."/>
            <person name="Wang X.X."/>
            <person name="Zeng Q.Y."/>
        </authorList>
    </citation>
    <scope>NUCLEOTIDE SEQUENCE [LARGE SCALE GENOMIC DNA]</scope>
    <source>
        <strain evidence="2">cv. PAL-ZL1</strain>
    </source>
</reference>
<comment type="caution">
    <text evidence="1">The sequence shown here is derived from an EMBL/GenBank/DDBJ whole genome shotgun (WGS) entry which is preliminary data.</text>
</comment>
<dbReference type="Proteomes" id="UP000309997">
    <property type="component" value="Unassembled WGS sequence"/>
</dbReference>
<accession>A0ACC4B5G1</accession>
<evidence type="ECO:0000313" key="2">
    <source>
        <dbReference type="Proteomes" id="UP000309997"/>
    </source>
</evidence>
<proteinExistence type="predicted"/>
<organism evidence="1 2">
    <name type="scientific">Populus alba</name>
    <name type="common">White poplar</name>
    <dbReference type="NCBI Taxonomy" id="43335"/>
    <lineage>
        <taxon>Eukaryota</taxon>
        <taxon>Viridiplantae</taxon>
        <taxon>Streptophyta</taxon>
        <taxon>Embryophyta</taxon>
        <taxon>Tracheophyta</taxon>
        <taxon>Spermatophyta</taxon>
        <taxon>Magnoliopsida</taxon>
        <taxon>eudicotyledons</taxon>
        <taxon>Gunneridae</taxon>
        <taxon>Pentapetalae</taxon>
        <taxon>rosids</taxon>
        <taxon>fabids</taxon>
        <taxon>Malpighiales</taxon>
        <taxon>Salicaceae</taxon>
        <taxon>Saliceae</taxon>
        <taxon>Populus</taxon>
    </lineage>
</organism>
<name>A0ACC4B5G1_POPAL</name>